<evidence type="ECO:0000313" key="13">
    <source>
        <dbReference type="EMBL" id="MFD2309027.1"/>
    </source>
</evidence>
<evidence type="ECO:0000256" key="4">
    <source>
        <dbReference type="ARBA" id="ARBA00022603"/>
    </source>
</evidence>
<organism evidence="13 14">
    <name type="scientific">Microbulbifer halophilus</name>
    <dbReference type="NCBI Taxonomy" id="453963"/>
    <lineage>
        <taxon>Bacteria</taxon>
        <taxon>Pseudomonadati</taxon>
        <taxon>Pseudomonadota</taxon>
        <taxon>Gammaproteobacteria</taxon>
        <taxon>Cellvibrionales</taxon>
        <taxon>Microbulbiferaceae</taxon>
        <taxon>Microbulbifer</taxon>
    </lineage>
</organism>
<dbReference type="GO" id="GO:0102130">
    <property type="term" value="F:malonyl-CoA methyltransferase activity"/>
    <property type="evidence" value="ECO:0007669"/>
    <property type="project" value="UniProtKB-EC"/>
</dbReference>
<dbReference type="InterPro" id="IPR011814">
    <property type="entry name" value="BioC"/>
</dbReference>
<dbReference type="SUPFAM" id="SSF53474">
    <property type="entry name" value="alpha/beta-Hydrolases"/>
    <property type="match status" value="1"/>
</dbReference>
<dbReference type="EC" id="2.1.1.197" evidence="3 9"/>
<dbReference type="NCBIfam" id="TIGR02072">
    <property type="entry name" value="BioC"/>
    <property type="match status" value="1"/>
</dbReference>
<comment type="catalytic activity">
    <reaction evidence="1 9">
        <text>malonyl-[ACP] + S-adenosyl-L-methionine = malonyl-[ACP] methyl ester + S-adenosyl-L-homocysteine</text>
        <dbReference type="Rhea" id="RHEA:17105"/>
        <dbReference type="Rhea" id="RHEA-COMP:9623"/>
        <dbReference type="Rhea" id="RHEA-COMP:9954"/>
        <dbReference type="ChEBI" id="CHEBI:57856"/>
        <dbReference type="ChEBI" id="CHEBI:59789"/>
        <dbReference type="ChEBI" id="CHEBI:78449"/>
        <dbReference type="ChEBI" id="CHEBI:78845"/>
        <dbReference type="EC" id="2.1.1.197"/>
    </reaction>
</comment>
<sequence>MKPVEHLVLLHGWGGDGRIWQPLLDGGNLDWPVTCLELPGFGGNEQAWPDDEALLQWLYDRLPHNCLLLGHSLGGMLAARLAARPGQEKIAALMTIAANASFVQRGDWPGMDPRTFADFRQSMSAEPETTREKFCGLQARGDSAMRSVLKQLKSWHPGEIGAQWLDALDCLGRLDNRGVLAEAAVPSLHLFGEKDALVPAAAAENIRALGAGVEILPDCGHAPQVSCPERIAEQVLGFVRTNTRFAPAESAPVNGGGEPCVRPAESGESPFEKSVVARSFGRAAASYDNAAHLQRAVCRQLLSQAAGEQTPKTILDLGSGTGYGSELLRKRFPQAAIIALDLAEGMLRYARDRRPVADCHIAADAEQLPLADNSVDLVFSSLALQWCYRLPQLFSELKRVLADGGRCLVSTLGPGTLSELKHSWAQVDGGVHVNRFLPLDEWQGAAFDSGLPGDVEREQRVLHFDDVRQLMRELKNIGAHNVNRDAGRGLSGREKLRRLAEAYEERRSPAGLPASYEVIYLRLAKGAGKGVGLPPGNAELQLGTRAAGPPRGN</sequence>
<dbReference type="InterPro" id="IPR050602">
    <property type="entry name" value="Malonyl-ACP_OMT"/>
</dbReference>
<dbReference type="PANTHER" id="PTHR13090">
    <property type="entry name" value="ARGININE-HYDROXYLASE NDUFAF5, MITOCHONDRIAL"/>
    <property type="match status" value="1"/>
</dbReference>
<proteinExistence type="inferred from homology"/>
<evidence type="ECO:0000256" key="10">
    <source>
        <dbReference type="SAM" id="MobiDB-lite"/>
    </source>
</evidence>
<dbReference type="GO" id="GO:0032259">
    <property type="term" value="P:methylation"/>
    <property type="evidence" value="ECO:0007669"/>
    <property type="project" value="UniProtKB-KW"/>
</dbReference>
<dbReference type="Proteomes" id="UP001597425">
    <property type="component" value="Unassembled WGS sequence"/>
</dbReference>
<keyword evidence="4 9" id="KW-0489">Methyltransferase</keyword>
<evidence type="ECO:0000256" key="8">
    <source>
        <dbReference type="ARBA" id="ARBA00025006"/>
    </source>
</evidence>
<feature type="domain" description="AB hydrolase-1" evidence="12">
    <location>
        <begin position="7"/>
        <end position="233"/>
    </location>
</feature>
<dbReference type="PANTHER" id="PTHR13090:SF1">
    <property type="entry name" value="ARGININE-HYDROXYLASE NDUFAF5, MITOCHONDRIAL"/>
    <property type="match status" value="1"/>
</dbReference>
<comment type="caution">
    <text evidence="13">The sequence shown here is derived from an EMBL/GenBank/DDBJ whole genome shotgun (WGS) entry which is preliminary data.</text>
</comment>
<evidence type="ECO:0000256" key="3">
    <source>
        <dbReference type="ARBA" id="ARBA00012327"/>
    </source>
</evidence>
<accession>A0ABW5E6W1</accession>
<protein>
    <recommendedName>
        <fullName evidence="3 9">Malonyl-[acyl-carrier protein] O-methyltransferase</fullName>
        <shortName evidence="9">Malonyl-ACP O-methyltransferase</shortName>
        <ecNumber evidence="3 9">2.1.1.197</ecNumber>
    </recommendedName>
    <alternativeName>
        <fullName evidence="9">Biotin synthesis protein BioC</fullName>
    </alternativeName>
</protein>
<keyword evidence="5 9" id="KW-0808">Transferase</keyword>
<keyword evidence="14" id="KW-1185">Reference proteome</keyword>
<comment type="function">
    <text evidence="8 9">Converts the free carboxyl group of a malonyl-thioester to its methyl ester by transfer of a methyl group from S-adenosyl-L-methionine (SAM). It allows to synthesize pimeloyl-ACP via the fatty acid synthetic pathway.</text>
</comment>
<reference evidence="14" key="1">
    <citation type="journal article" date="2019" name="Int. J. Syst. Evol. Microbiol.">
        <title>The Global Catalogue of Microorganisms (GCM) 10K type strain sequencing project: providing services to taxonomists for standard genome sequencing and annotation.</title>
        <authorList>
            <consortium name="The Broad Institute Genomics Platform"/>
            <consortium name="The Broad Institute Genome Sequencing Center for Infectious Disease"/>
            <person name="Wu L."/>
            <person name="Ma J."/>
        </authorList>
    </citation>
    <scope>NUCLEOTIDE SEQUENCE [LARGE SCALE GENOMIC DNA]</scope>
    <source>
        <strain evidence="14">KCTC 12848</strain>
    </source>
</reference>
<dbReference type="RefSeq" id="WP_265721120.1">
    <property type="nucleotide sequence ID" value="NZ_JAPIVK010000008.1"/>
</dbReference>
<feature type="region of interest" description="Disordered" evidence="10">
    <location>
        <begin position="532"/>
        <end position="553"/>
    </location>
</feature>
<dbReference type="SUPFAM" id="SSF53335">
    <property type="entry name" value="S-adenosyl-L-methionine-dependent methyltransferases"/>
    <property type="match status" value="1"/>
</dbReference>
<evidence type="ECO:0000259" key="11">
    <source>
        <dbReference type="Pfam" id="PF08241"/>
    </source>
</evidence>
<keyword evidence="7 9" id="KW-0093">Biotin biosynthesis</keyword>
<evidence type="ECO:0000313" key="14">
    <source>
        <dbReference type="Proteomes" id="UP001597425"/>
    </source>
</evidence>
<evidence type="ECO:0000256" key="6">
    <source>
        <dbReference type="ARBA" id="ARBA00022691"/>
    </source>
</evidence>
<dbReference type="EMBL" id="JBHUJD010000001">
    <property type="protein sequence ID" value="MFD2309027.1"/>
    <property type="molecule type" value="Genomic_DNA"/>
</dbReference>
<dbReference type="Gene3D" id="3.40.50.150">
    <property type="entry name" value="Vaccinia Virus protein VP39"/>
    <property type="match status" value="1"/>
</dbReference>
<dbReference type="InterPro" id="IPR000073">
    <property type="entry name" value="AB_hydrolase_1"/>
</dbReference>
<dbReference type="HAMAP" id="MF_00835">
    <property type="entry name" value="BioC"/>
    <property type="match status" value="1"/>
</dbReference>
<dbReference type="Pfam" id="PF12697">
    <property type="entry name" value="Abhydrolase_6"/>
    <property type="match status" value="1"/>
</dbReference>
<name>A0ABW5E6W1_9GAMM</name>
<dbReference type="Pfam" id="PF08241">
    <property type="entry name" value="Methyltransf_11"/>
    <property type="match status" value="1"/>
</dbReference>
<comment type="similarity">
    <text evidence="9">Belongs to the methyltransferase superfamily.</text>
</comment>
<comment type="pathway">
    <text evidence="2 9">Cofactor biosynthesis; biotin biosynthesis.</text>
</comment>
<dbReference type="Gene3D" id="3.40.50.1820">
    <property type="entry name" value="alpha/beta hydrolase"/>
    <property type="match status" value="1"/>
</dbReference>
<gene>
    <name evidence="9 13" type="primary">bioC</name>
    <name evidence="13" type="ORF">ACFSKX_01240</name>
</gene>
<evidence type="ECO:0000256" key="5">
    <source>
        <dbReference type="ARBA" id="ARBA00022679"/>
    </source>
</evidence>
<evidence type="ECO:0000256" key="9">
    <source>
        <dbReference type="HAMAP-Rule" id="MF_00835"/>
    </source>
</evidence>
<dbReference type="InterPro" id="IPR029058">
    <property type="entry name" value="AB_hydrolase_fold"/>
</dbReference>
<evidence type="ECO:0000256" key="1">
    <source>
        <dbReference type="ARBA" id="ARBA00000852"/>
    </source>
</evidence>
<evidence type="ECO:0000259" key="12">
    <source>
        <dbReference type="Pfam" id="PF12697"/>
    </source>
</evidence>
<feature type="domain" description="Methyltransferase type 11" evidence="11">
    <location>
        <begin position="315"/>
        <end position="408"/>
    </location>
</feature>
<keyword evidence="6 9" id="KW-0949">S-adenosyl-L-methionine</keyword>
<dbReference type="CDD" id="cd02440">
    <property type="entry name" value="AdoMet_MTases"/>
    <property type="match status" value="1"/>
</dbReference>
<evidence type="ECO:0000256" key="2">
    <source>
        <dbReference type="ARBA" id="ARBA00004746"/>
    </source>
</evidence>
<dbReference type="InterPro" id="IPR029063">
    <property type="entry name" value="SAM-dependent_MTases_sf"/>
</dbReference>
<dbReference type="InterPro" id="IPR013216">
    <property type="entry name" value="Methyltransf_11"/>
</dbReference>
<evidence type="ECO:0000256" key="7">
    <source>
        <dbReference type="ARBA" id="ARBA00022756"/>
    </source>
</evidence>